<dbReference type="EMBL" id="KZ821238">
    <property type="protein sequence ID" value="PYH44185.1"/>
    <property type="molecule type" value="Genomic_DNA"/>
</dbReference>
<name>A0A318Z9U5_9EURO</name>
<evidence type="ECO:0000313" key="1">
    <source>
        <dbReference type="EMBL" id="PYH44185.1"/>
    </source>
</evidence>
<evidence type="ECO:0000313" key="2">
    <source>
        <dbReference type="Proteomes" id="UP000248349"/>
    </source>
</evidence>
<reference evidence="1 2" key="1">
    <citation type="submission" date="2016-12" db="EMBL/GenBank/DDBJ databases">
        <title>The genomes of Aspergillus section Nigri reveals drivers in fungal speciation.</title>
        <authorList>
            <consortium name="DOE Joint Genome Institute"/>
            <person name="Vesth T.C."/>
            <person name="Nybo J."/>
            <person name="Theobald S."/>
            <person name="Brandl J."/>
            <person name="Frisvad J.C."/>
            <person name="Nielsen K.F."/>
            <person name="Lyhne E.K."/>
            <person name="Kogle M.E."/>
            <person name="Kuo A."/>
            <person name="Riley R."/>
            <person name="Clum A."/>
            <person name="Nolan M."/>
            <person name="Lipzen A."/>
            <person name="Salamov A."/>
            <person name="Henrissat B."/>
            <person name="Wiebenga A."/>
            <person name="De Vries R.P."/>
            <person name="Grigoriev I.V."/>
            <person name="Mortensen U.H."/>
            <person name="Andersen M.R."/>
            <person name="Baker S.E."/>
        </authorList>
    </citation>
    <scope>NUCLEOTIDE SEQUENCE [LARGE SCALE GENOMIC DNA]</scope>
    <source>
        <strain evidence="1 2">JOP 1030-1</strain>
    </source>
</reference>
<gene>
    <name evidence="1" type="ORF">BP01DRAFT_383678</name>
</gene>
<accession>A0A318Z9U5</accession>
<protein>
    <submittedName>
        <fullName evidence="1">Uncharacterized protein</fullName>
    </submittedName>
</protein>
<dbReference type="RefSeq" id="XP_025430167.1">
    <property type="nucleotide sequence ID" value="XM_025577437.1"/>
</dbReference>
<dbReference type="GeneID" id="37078666"/>
<dbReference type="AlphaFoldDB" id="A0A318Z9U5"/>
<sequence length="124" mass="14503">MSGPLLTNGTFPPTELIITVLKTQNYDWTRNDWALAKQAVREAWREKRVAHPPLCDQRLGAVVFHVDFVRFYIEAPDARDGRPLLWEYAGRAEWRCWGQWCFCEGDFRFAVGEFKRVLGVQIDQ</sequence>
<proteinExistence type="predicted"/>
<dbReference type="Proteomes" id="UP000248349">
    <property type="component" value="Unassembled WGS sequence"/>
</dbReference>
<organism evidence="1 2">
    <name type="scientific">Aspergillus saccharolyticus JOP 1030-1</name>
    <dbReference type="NCBI Taxonomy" id="1450539"/>
    <lineage>
        <taxon>Eukaryota</taxon>
        <taxon>Fungi</taxon>
        <taxon>Dikarya</taxon>
        <taxon>Ascomycota</taxon>
        <taxon>Pezizomycotina</taxon>
        <taxon>Eurotiomycetes</taxon>
        <taxon>Eurotiomycetidae</taxon>
        <taxon>Eurotiales</taxon>
        <taxon>Aspergillaceae</taxon>
        <taxon>Aspergillus</taxon>
        <taxon>Aspergillus subgen. Circumdati</taxon>
    </lineage>
</organism>
<keyword evidence="2" id="KW-1185">Reference proteome</keyword>